<keyword evidence="5 6" id="KW-0408">Iron</keyword>
<dbReference type="CDD" id="cd00487">
    <property type="entry name" value="Pep_deformylase"/>
    <property type="match status" value="1"/>
</dbReference>
<evidence type="ECO:0000256" key="5">
    <source>
        <dbReference type="ARBA" id="ARBA00023004"/>
    </source>
</evidence>
<keyword evidence="2 6" id="KW-0479">Metal-binding</keyword>
<dbReference type="SUPFAM" id="SSF56420">
    <property type="entry name" value="Peptide deformylase"/>
    <property type="match status" value="1"/>
</dbReference>
<comment type="similarity">
    <text evidence="1 6">Belongs to the polypeptide deformylase family.</text>
</comment>
<dbReference type="InterPro" id="IPR036821">
    <property type="entry name" value="Peptide_deformylase_sf"/>
</dbReference>
<dbReference type="PRINTS" id="PR01576">
    <property type="entry name" value="PDEFORMYLASE"/>
</dbReference>
<keyword evidence="4 6" id="KW-0648">Protein biosynthesis</keyword>
<evidence type="ECO:0000256" key="6">
    <source>
        <dbReference type="HAMAP-Rule" id="MF_00163"/>
    </source>
</evidence>
<evidence type="ECO:0000313" key="7">
    <source>
        <dbReference type="EMBL" id="MDQ0222387.1"/>
    </source>
</evidence>
<accession>A0ABT9YQW3</accession>
<proteinExistence type="inferred from homology"/>
<protein>
    <recommendedName>
        <fullName evidence="6">Peptide deformylase</fullName>
        <shortName evidence="6">PDF</shortName>
        <ecNumber evidence="6">3.5.1.88</ecNumber>
    </recommendedName>
    <alternativeName>
        <fullName evidence="6">Polypeptide deformylase</fullName>
    </alternativeName>
</protein>
<organism evidence="7 8">
    <name type="scientific">Streptococcus moroccensis</name>
    <dbReference type="NCBI Taxonomy" id="1451356"/>
    <lineage>
        <taxon>Bacteria</taxon>
        <taxon>Bacillati</taxon>
        <taxon>Bacillota</taxon>
        <taxon>Bacilli</taxon>
        <taxon>Lactobacillales</taxon>
        <taxon>Streptococcaceae</taxon>
        <taxon>Streptococcus</taxon>
    </lineage>
</organism>
<keyword evidence="8" id="KW-1185">Reference proteome</keyword>
<comment type="caution">
    <text evidence="7">The sequence shown here is derived from an EMBL/GenBank/DDBJ whole genome shotgun (WGS) entry which is preliminary data.</text>
</comment>
<dbReference type="PANTHER" id="PTHR10458">
    <property type="entry name" value="PEPTIDE DEFORMYLASE"/>
    <property type="match status" value="1"/>
</dbReference>
<keyword evidence="3 6" id="KW-0378">Hydrolase</keyword>
<dbReference type="PIRSF" id="PIRSF004749">
    <property type="entry name" value="Pep_def"/>
    <property type="match status" value="1"/>
</dbReference>
<evidence type="ECO:0000313" key="8">
    <source>
        <dbReference type="Proteomes" id="UP001223079"/>
    </source>
</evidence>
<sequence length="218" mass="24390">MRIHSYSLQRNGDIMTVIEKLTRASHLIDMNDIIREGNPTLRQVADEVALPLSDQDIILGEKMMQFLKNSQDPVMAEKLGLRGGVGLAAPQLDISKRIIACLIPNPEDEEGNPPKEAYSLEVIMYNPKIVAHSVQEAALADGEGCLSVDRPVEGYVIRNSRVTVEYVDKNGDKQRVKLKGYNAIVVQHEIDHINGIMFYDRINEDNPFAIKEGLLIIE</sequence>
<name>A0ABT9YQW3_9STRE</name>
<feature type="binding site" evidence="6">
    <location>
        <position position="188"/>
    </location>
    <ligand>
        <name>Fe cation</name>
        <dbReference type="ChEBI" id="CHEBI:24875"/>
    </ligand>
</feature>
<gene>
    <name evidence="6" type="primary">def</name>
    <name evidence="7" type="ORF">J2S23_000939</name>
</gene>
<dbReference type="Gene3D" id="3.90.45.10">
    <property type="entry name" value="Peptide deformylase"/>
    <property type="match status" value="1"/>
</dbReference>
<feature type="binding site" evidence="6">
    <location>
        <position position="192"/>
    </location>
    <ligand>
        <name>Fe cation</name>
        <dbReference type="ChEBI" id="CHEBI:24875"/>
    </ligand>
</feature>
<feature type="active site" evidence="6">
    <location>
        <position position="189"/>
    </location>
</feature>
<dbReference type="HAMAP" id="MF_00163">
    <property type="entry name" value="Pep_deformylase"/>
    <property type="match status" value="1"/>
</dbReference>
<evidence type="ECO:0000256" key="2">
    <source>
        <dbReference type="ARBA" id="ARBA00022723"/>
    </source>
</evidence>
<evidence type="ECO:0000256" key="1">
    <source>
        <dbReference type="ARBA" id="ARBA00010759"/>
    </source>
</evidence>
<evidence type="ECO:0000256" key="3">
    <source>
        <dbReference type="ARBA" id="ARBA00022801"/>
    </source>
</evidence>
<dbReference type="PANTHER" id="PTHR10458:SF8">
    <property type="entry name" value="PEPTIDE DEFORMYLASE 2"/>
    <property type="match status" value="1"/>
</dbReference>
<dbReference type="Pfam" id="PF01327">
    <property type="entry name" value="Pep_deformylase"/>
    <property type="match status" value="1"/>
</dbReference>
<comment type="cofactor">
    <cofactor evidence="6">
        <name>Fe(2+)</name>
        <dbReference type="ChEBI" id="CHEBI:29033"/>
    </cofactor>
    <text evidence="6">Binds 1 Fe(2+) ion.</text>
</comment>
<comment type="catalytic activity">
    <reaction evidence="6">
        <text>N-terminal N-formyl-L-methionyl-[peptide] + H2O = N-terminal L-methionyl-[peptide] + formate</text>
        <dbReference type="Rhea" id="RHEA:24420"/>
        <dbReference type="Rhea" id="RHEA-COMP:10639"/>
        <dbReference type="Rhea" id="RHEA-COMP:10640"/>
        <dbReference type="ChEBI" id="CHEBI:15377"/>
        <dbReference type="ChEBI" id="CHEBI:15740"/>
        <dbReference type="ChEBI" id="CHEBI:49298"/>
        <dbReference type="ChEBI" id="CHEBI:64731"/>
        <dbReference type="EC" id="3.5.1.88"/>
    </reaction>
</comment>
<evidence type="ECO:0000256" key="4">
    <source>
        <dbReference type="ARBA" id="ARBA00022917"/>
    </source>
</evidence>
<dbReference type="GO" id="GO:0042586">
    <property type="term" value="F:peptide deformylase activity"/>
    <property type="evidence" value="ECO:0007669"/>
    <property type="project" value="UniProtKB-EC"/>
</dbReference>
<reference evidence="7 8" key="1">
    <citation type="submission" date="2023-07" db="EMBL/GenBank/DDBJ databases">
        <title>Genomic Encyclopedia of Type Strains, Phase IV (KMG-IV): sequencing the most valuable type-strain genomes for metagenomic binning, comparative biology and taxonomic classification.</title>
        <authorList>
            <person name="Goeker M."/>
        </authorList>
    </citation>
    <scope>NUCLEOTIDE SEQUENCE [LARGE SCALE GENOMIC DNA]</scope>
    <source>
        <strain evidence="7 8">DSM 105143</strain>
    </source>
</reference>
<comment type="function">
    <text evidence="6">Removes the formyl group from the N-terminal Met of newly synthesized proteins. Requires at least a dipeptide for an efficient rate of reaction. N-terminal L-methionine is a prerequisite for activity but the enzyme has broad specificity at other positions.</text>
</comment>
<dbReference type="InterPro" id="IPR023635">
    <property type="entry name" value="Peptide_deformylase"/>
</dbReference>
<dbReference type="EMBL" id="JAUSTM010000007">
    <property type="protein sequence ID" value="MDQ0222387.1"/>
    <property type="molecule type" value="Genomic_DNA"/>
</dbReference>
<feature type="binding site" evidence="6">
    <location>
        <position position="145"/>
    </location>
    <ligand>
        <name>Fe cation</name>
        <dbReference type="ChEBI" id="CHEBI:24875"/>
    </ligand>
</feature>
<dbReference type="EC" id="3.5.1.88" evidence="6"/>
<dbReference type="Proteomes" id="UP001223079">
    <property type="component" value="Unassembled WGS sequence"/>
</dbReference>
<dbReference type="NCBIfam" id="TIGR00079">
    <property type="entry name" value="pept_deformyl"/>
    <property type="match status" value="1"/>
</dbReference>